<keyword evidence="2" id="KW-0560">Oxidoreductase</keyword>
<dbReference type="SUPFAM" id="SSF51735">
    <property type="entry name" value="NAD(P)-binding Rossmann-fold domains"/>
    <property type="match status" value="1"/>
</dbReference>
<protein>
    <submittedName>
        <fullName evidence="4">Alcohol dehydrogenase, zinc-containing, putative</fullName>
    </submittedName>
</protein>
<accession>L2FLP2</accession>
<evidence type="ECO:0000313" key="4">
    <source>
        <dbReference type="EMBL" id="ELA27324.1"/>
    </source>
</evidence>
<dbReference type="Gene3D" id="3.90.180.10">
    <property type="entry name" value="Medium-chain alcohol dehydrogenases, catalytic domain"/>
    <property type="match status" value="2"/>
</dbReference>
<dbReference type="Gene3D" id="3.40.50.720">
    <property type="entry name" value="NAD(P)-binding Rossmann-like Domain"/>
    <property type="match status" value="1"/>
</dbReference>
<reference evidence="4" key="1">
    <citation type="submission" date="2012-08" db="EMBL/GenBank/DDBJ databases">
        <title>Genome analysis of Colletotrichum orbiculare and Colletotrichum fructicola.</title>
        <authorList>
            <person name="Gan P.H.P."/>
            <person name="Ikeda K."/>
            <person name="Irieda H."/>
            <person name="Narusaka M."/>
            <person name="O'Connell R.J."/>
            <person name="Narusaka Y."/>
            <person name="Takano Y."/>
            <person name="Kubo Y."/>
            <person name="Shirasu K."/>
        </authorList>
    </citation>
    <scope>NUCLEOTIDE SEQUENCE</scope>
    <source>
        <strain evidence="4">Nara gc5</strain>
    </source>
</reference>
<dbReference type="InterPro" id="IPR011032">
    <property type="entry name" value="GroES-like_sf"/>
</dbReference>
<dbReference type="SUPFAM" id="SSF50129">
    <property type="entry name" value="GroES-like"/>
    <property type="match status" value="1"/>
</dbReference>
<dbReference type="InterPro" id="IPR013154">
    <property type="entry name" value="ADH-like_N"/>
</dbReference>
<dbReference type="GO" id="GO:0016651">
    <property type="term" value="F:oxidoreductase activity, acting on NAD(P)H"/>
    <property type="evidence" value="ECO:0007669"/>
    <property type="project" value="InterPro"/>
</dbReference>
<dbReference type="InterPro" id="IPR036291">
    <property type="entry name" value="NAD(P)-bd_dom_sf"/>
</dbReference>
<dbReference type="EMBL" id="KB020991">
    <property type="protein sequence ID" value="ELA27324.1"/>
    <property type="molecule type" value="Genomic_DNA"/>
</dbReference>
<sequence length="338" mass="35390">MSVSATSQTASCLTSVGSSLVPSKQPIPRPRRGDALVRVHATGLLPLDQKLRALGVFNISSRLPKALGIDIVGEVVEHGPQPSNTPMPASYPAVGTKVLFQGDLRRSHAGGLASFVLVNTKHPIPVPEIISVVEAATLVTNSFTAALSLFHQSGLVFPFPGTDPIFGYHSAHVVVLGAESSFAFLRALGATHVIDRSSPSIAATVQSILGSSVINVVEAYGSGHPTFAVSLLEVSVVLGTIIMLASSTGALADKGISLHNVYGSFEAHPILFQRWAATLPKWLSTGDMVVLPHRVIRGVNPQAVNAALDDIGKGGGVRYVVQVHVDDGDDDGEEARDI</sequence>
<dbReference type="HOGENOM" id="CLU_026673_16_5_1"/>
<comment type="similarity">
    <text evidence="1">Belongs to the zinc-containing alcohol dehydrogenase family.</text>
</comment>
<organism evidence="4">
    <name type="scientific">Colletotrichum fructicola (strain Nara gc5)</name>
    <name type="common">Anthracnose fungus</name>
    <name type="synonym">Colletotrichum gloeosporioides (strain Nara gc5)</name>
    <dbReference type="NCBI Taxonomy" id="1213859"/>
    <lineage>
        <taxon>Eukaryota</taxon>
        <taxon>Fungi</taxon>
        <taxon>Dikarya</taxon>
        <taxon>Ascomycota</taxon>
        <taxon>Pezizomycotina</taxon>
        <taxon>Sordariomycetes</taxon>
        <taxon>Hypocreomycetidae</taxon>
        <taxon>Glomerellales</taxon>
        <taxon>Glomerellaceae</taxon>
        <taxon>Colletotrichum</taxon>
        <taxon>Colletotrichum gloeosporioides species complex</taxon>
    </lineage>
</organism>
<evidence type="ECO:0000256" key="1">
    <source>
        <dbReference type="ARBA" id="ARBA00008072"/>
    </source>
</evidence>
<evidence type="ECO:0000256" key="2">
    <source>
        <dbReference type="ARBA" id="ARBA00023002"/>
    </source>
</evidence>
<dbReference type="STRING" id="1213859.L2FLP2"/>
<dbReference type="PANTHER" id="PTHR45348">
    <property type="entry name" value="HYPOTHETICAL OXIDOREDUCTASE (EUROFUNG)"/>
    <property type="match status" value="1"/>
</dbReference>
<gene>
    <name evidence="4" type="ORF">CGGC5_1602</name>
</gene>
<dbReference type="InterPro" id="IPR047122">
    <property type="entry name" value="Trans-enoyl_RdTase-like"/>
</dbReference>
<dbReference type="Pfam" id="PF08240">
    <property type="entry name" value="ADH_N"/>
    <property type="match status" value="1"/>
</dbReference>
<dbReference type="AlphaFoldDB" id="L2FLP2"/>
<evidence type="ECO:0000259" key="3">
    <source>
        <dbReference type="Pfam" id="PF08240"/>
    </source>
</evidence>
<name>L2FLP2_COLFN</name>
<proteinExistence type="inferred from homology"/>
<dbReference type="PANTHER" id="PTHR45348:SF2">
    <property type="entry name" value="ZINC-TYPE ALCOHOL DEHYDROGENASE-LIKE PROTEIN C2E1P3.01"/>
    <property type="match status" value="1"/>
</dbReference>
<feature type="domain" description="Alcohol dehydrogenase-like N-terminal" evidence="3">
    <location>
        <begin position="32"/>
        <end position="127"/>
    </location>
</feature>